<organism evidence="4">
    <name type="scientific">Soboliphyme baturini</name>
    <dbReference type="NCBI Taxonomy" id="241478"/>
    <lineage>
        <taxon>Eukaryota</taxon>
        <taxon>Metazoa</taxon>
        <taxon>Ecdysozoa</taxon>
        <taxon>Nematoda</taxon>
        <taxon>Enoplea</taxon>
        <taxon>Dorylaimia</taxon>
        <taxon>Dioctophymatida</taxon>
        <taxon>Dioctophymatoidea</taxon>
        <taxon>Soboliphymatidae</taxon>
        <taxon>Soboliphyme</taxon>
    </lineage>
</organism>
<reference evidence="4" key="1">
    <citation type="submission" date="2016-06" db="UniProtKB">
        <authorList>
            <consortium name="WormBaseParasite"/>
        </authorList>
    </citation>
    <scope>IDENTIFICATION</scope>
</reference>
<dbReference type="Proteomes" id="UP000270296">
    <property type="component" value="Unassembled WGS sequence"/>
</dbReference>
<dbReference type="Pfam" id="PF03357">
    <property type="entry name" value="Snf7"/>
    <property type="match status" value="1"/>
</dbReference>
<dbReference type="WBParaSite" id="SBAD_0000060201-mRNA-1">
    <property type="protein sequence ID" value="SBAD_0000060201-mRNA-1"/>
    <property type="gene ID" value="SBAD_0000060201"/>
</dbReference>
<evidence type="ECO:0000313" key="2">
    <source>
        <dbReference type="EMBL" id="VDO85317.1"/>
    </source>
</evidence>
<keyword evidence="3" id="KW-1185">Reference proteome</keyword>
<sequence>MESHGFTSSDKVNETLDDIQEMLDVSNEISAAFDQLSPTTTVADAELEDELNTLMAESLPARLPVPEMSLPSVPSEPLEEMDEITARLTRLRQRVQPTQ</sequence>
<reference evidence="2 3" key="2">
    <citation type="submission" date="2018-11" db="EMBL/GenBank/DDBJ databases">
        <authorList>
            <consortium name="Pathogen Informatics"/>
        </authorList>
    </citation>
    <scope>NUCLEOTIDE SEQUENCE [LARGE SCALE GENOMIC DNA]</scope>
</reference>
<name>A0A183IAD6_9BILA</name>
<dbReference type="GO" id="GO:0007034">
    <property type="term" value="P:vacuolar transport"/>
    <property type="evidence" value="ECO:0007669"/>
    <property type="project" value="InterPro"/>
</dbReference>
<proteinExistence type="inferred from homology"/>
<evidence type="ECO:0000313" key="4">
    <source>
        <dbReference type="WBParaSite" id="SBAD_0000060201-mRNA-1"/>
    </source>
</evidence>
<protein>
    <submittedName>
        <fullName evidence="4">Charged multivesicular body protein 7</fullName>
    </submittedName>
</protein>
<comment type="similarity">
    <text evidence="1">Belongs to the SNF7 family.</text>
</comment>
<evidence type="ECO:0000313" key="3">
    <source>
        <dbReference type="Proteomes" id="UP000270296"/>
    </source>
</evidence>
<dbReference type="Gene3D" id="6.10.250.1710">
    <property type="match status" value="1"/>
</dbReference>
<dbReference type="AlphaFoldDB" id="A0A183IAD6"/>
<gene>
    <name evidence="2" type="ORF">SBAD_LOCUS580</name>
</gene>
<dbReference type="EMBL" id="UZAM01001955">
    <property type="protein sequence ID" value="VDO85317.1"/>
    <property type="molecule type" value="Genomic_DNA"/>
</dbReference>
<dbReference type="InterPro" id="IPR005024">
    <property type="entry name" value="Snf7_fam"/>
</dbReference>
<evidence type="ECO:0000256" key="1">
    <source>
        <dbReference type="ARBA" id="ARBA00006190"/>
    </source>
</evidence>
<accession>A0A183IAD6</accession>